<feature type="compositionally biased region" description="Low complexity" evidence="1">
    <location>
        <begin position="190"/>
        <end position="208"/>
    </location>
</feature>
<proteinExistence type="predicted"/>
<gene>
    <name evidence="2" type="ORF">Fcan01_05464</name>
</gene>
<accession>A0A226ER51</accession>
<evidence type="ECO:0000313" key="3">
    <source>
        <dbReference type="Proteomes" id="UP000198287"/>
    </source>
</evidence>
<comment type="caution">
    <text evidence="2">The sequence shown here is derived from an EMBL/GenBank/DDBJ whole genome shotgun (WGS) entry which is preliminary data.</text>
</comment>
<dbReference type="EMBL" id="LNIX01000002">
    <property type="protein sequence ID" value="OXA59740.1"/>
    <property type="molecule type" value="Genomic_DNA"/>
</dbReference>
<evidence type="ECO:0000256" key="1">
    <source>
        <dbReference type="SAM" id="MobiDB-lite"/>
    </source>
</evidence>
<feature type="compositionally biased region" description="Low complexity" evidence="1">
    <location>
        <begin position="1134"/>
        <end position="1146"/>
    </location>
</feature>
<sequence>MDINGNIEELDKIDSSVTLHVNRNSGVTPSTSFPIIQRPSGLLPRQNSGINAILDTDLMMVGGDLSNKDDGSSTLLQTSGNGQIRNSYEQPSITSRVHPHHHHHHVPLRLSKILHQCIRQGTVGGRPPSVLNKGFLESVGEQVRTIKSRPFANESEFSLEQRLPTPKFSEPFSQSAYTIHSNLDETCNTRVSSRTRPVTTNVSNSSVSQDRSKLDTSVKSTSNEIGINGKDAANVNINLTLKLSPLDRNSFVGYDLNSSSHSHSSAFPAEATKSTSASITKVESSMQTEAAECQKNEDKGISSPDCDGSSKSLDSISIVFDPSAINVATESSGCEQETFADDNLEKLGPDVKSVLSAELVTCDEPTEHCCTTETICTSEPSAMGINSIKEIPKEENEISSVLELTTDEKTEKIGQMDTTEIESSLDYSEDAVSKEDSTEFMLATIANALEITGGRMKTAASSTLSLLANLVSMDVNTEFDEETMNALESDLPIKLMRILGVPKNLRHTIYSEACGEVEVLQDLGTGTYGALTTVIKWICGGKKGREDFLSVMRTLSSVHTEVDFDSEVWNELSKQVESITETVDNVILDNVDAAEILGDSLVDFVTSVTTLEMPSELTDMNVECKNENDTKTNQEDFMTSQYIEDGKSDQQTNGLLTTAEIVDINNNYLVYSNSQQFVPCTEDISNNNRGNFHEYLKNVNDPIVIKSSGTDESLLLQRAEPIAYESSSLLQYKINPNVFRQQLDNTQRDLLGISENKLSTEMNNVERIGDDGPIDNDDLLFPHFLDEHIAESAEPARAPQNLQSFFSNRTVNTTKHQSIKPMDEQPRFINPVNDDLNPSVSSSSVAFRNKLPQAPPNSEFSFDRMKHDDKVIKDMSKISKLVHQLYQDLIPPVSKKLSVTKTTSKPEPLPSRIPVPRATLKPLATPRMKISLVGQPSQNCIPTASVSTVSLYHASRATDSDRSFIQSNPLAKQDDDQNAKQYQNVISTCTYNCEDDDDQLSVAPTVGSSSHHNYSKTRGGRSSFLQPTISSINKAKLRLNSKLSIATTGSSTSLTRNISTTSNACITQNWVAQKLSTSSMESNATYSLDDNKQSSSAVQMEDYCRNKPQDQISSYQQMYQKKNISIAKQCMKSFSQKSSSSPVSTSAKPRFVQF</sequence>
<keyword evidence="3" id="KW-1185">Reference proteome</keyword>
<organism evidence="2 3">
    <name type="scientific">Folsomia candida</name>
    <name type="common">Springtail</name>
    <dbReference type="NCBI Taxonomy" id="158441"/>
    <lineage>
        <taxon>Eukaryota</taxon>
        <taxon>Metazoa</taxon>
        <taxon>Ecdysozoa</taxon>
        <taxon>Arthropoda</taxon>
        <taxon>Hexapoda</taxon>
        <taxon>Collembola</taxon>
        <taxon>Entomobryomorpha</taxon>
        <taxon>Isotomoidea</taxon>
        <taxon>Isotomidae</taxon>
        <taxon>Proisotominae</taxon>
        <taxon>Folsomia</taxon>
    </lineage>
</organism>
<feature type="region of interest" description="Disordered" evidence="1">
    <location>
        <begin position="190"/>
        <end position="217"/>
    </location>
</feature>
<name>A0A226ER51_FOLCA</name>
<reference evidence="2 3" key="1">
    <citation type="submission" date="2015-12" db="EMBL/GenBank/DDBJ databases">
        <title>The genome of Folsomia candida.</title>
        <authorList>
            <person name="Faddeeva A."/>
            <person name="Derks M.F."/>
            <person name="Anvar Y."/>
            <person name="Smit S."/>
            <person name="Van Straalen N."/>
            <person name="Roelofs D."/>
        </authorList>
    </citation>
    <scope>NUCLEOTIDE SEQUENCE [LARGE SCALE GENOMIC DNA]</scope>
    <source>
        <strain evidence="2 3">VU population</strain>
        <tissue evidence="2">Whole body</tissue>
    </source>
</reference>
<evidence type="ECO:0000313" key="2">
    <source>
        <dbReference type="EMBL" id="OXA59740.1"/>
    </source>
</evidence>
<feature type="region of interest" description="Disordered" evidence="1">
    <location>
        <begin position="286"/>
        <end position="308"/>
    </location>
</feature>
<dbReference type="AlphaFoldDB" id="A0A226ER51"/>
<dbReference type="Proteomes" id="UP000198287">
    <property type="component" value="Unassembled WGS sequence"/>
</dbReference>
<feature type="region of interest" description="Disordered" evidence="1">
    <location>
        <begin position="1134"/>
        <end position="1154"/>
    </location>
</feature>
<protein>
    <submittedName>
        <fullName evidence="2">Uncharacterized protein</fullName>
    </submittedName>
</protein>